<keyword evidence="3 5" id="KW-1133">Transmembrane helix</keyword>
<dbReference type="AlphaFoldDB" id="A0A409XPT2"/>
<feature type="domain" description="TMEM205-like" evidence="6">
    <location>
        <begin position="25"/>
        <end position="122"/>
    </location>
</feature>
<dbReference type="Proteomes" id="UP000283269">
    <property type="component" value="Unassembled WGS sequence"/>
</dbReference>
<dbReference type="GO" id="GO:0016020">
    <property type="term" value="C:membrane"/>
    <property type="evidence" value="ECO:0007669"/>
    <property type="project" value="UniProtKB-SubCell"/>
</dbReference>
<evidence type="ECO:0000313" key="7">
    <source>
        <dbReference type="EMBL" id="PPQ92706.1"/>
    </source>
</evidence>
<sequence>MARIQLLSFASLAGLFNLNALYLVGYAWLFGMSVWISFFGARHQFGALQHKTFPVYFVLSMLLSSGLMAIWTFKHPDVLVYLTRPNVADVAQLYALATVFASQALNYFVVGPLTSKTMFQRQRLEKEEGKVYSDPGVSADMKALNRRFGTLHGVSSLANLGAIIALGFHGLWIGNAGVKGY</sequence>
<feature type="transmembrane region" description="Helical" evidence="5">
    <location>
        <begin position="151"/>
        <end position="173"/>
    </location>
</feature>
<dbReference type="EMBL" id="NHYD01000994">
    <property type="protein sequence ID" value="PPQ92706.1"/>
    <property type="molecule type" value="Genomic_DNA"/>
</dbReference>
<keyword evidence="4 5" id="KW-0472">Membrane</keyword>
<dbReference type="InParanoid" id="A0A409XPT2"/>
<evidence type="ECO:0000259" key="6">
    <source>
        <dbReference type="Pfam" id="PF13664"/>
    </source>
</evidence>
<feature type="transmembrane region" description="Helical" evidence="5">
    <location>
        <begin position="20"/>
        <end position="41"/>
    </location>
</feature>
<proteinExistence type="predicted"/>
<evidence type="ECO:0000313" key="8">
    <source>
        <dbReference type="Proteomes" id="UP000283269"/>
    </source>
</evidence>
<dbReference type="InterPro" id="IPR025423">
    <property type="entry name" value="TMEM205-like"/>
</dbReference>
<gene>
    <name evidence="7" type="ORF">CVT25_014013</name>
</gene>
<dbReference type="OrthoDB" id="1641132at2759"/>
<evidence type="ECO:0000256" key="2">
    <source>
        <dbReference type="ARBA" id="ARBA00022692"/>
    </source>
</evidence>
<evidence type="ECO:0000256" key="3">
    <source>
        <dbReference type="ARBA" id="ARBA00022989"/>
    </source>
</evidence>
<comment type="caution">
    <text evidence="7">The sequence shown here is derived from an EMBL/GenBank/DDBJ whole genome shotgun (WGS) entry which is preliminary data.</text>
</comment>
<evidence type="ECO:0000256" key="5">
    <source>
        <dbReference type="SAM" id="Phobius"/>
    </source>
</evidence>
<accession>A0A409XPT2</accession>
<protein>
    <recommendedName>
        <fullName evidence="6">TMEM205-like domain-containing protein</fullName>
    </recommendedName>
</protein>
<feature type="transmembrane region" description="Helical" evidence="5">
    <location>
        <begin position="53"/>
        <end position="73"/>
    </location>
</feature>
<comment type="subcellular location">
    <subcellularLocation>
        <location evidence="1">Membrane</location>
    </subcellularLocation>
</comment>
<dbReference type="PANTHER" id="PTHR23241">
    <property type="entry name" value="LATE EMBRYOGENESIS ABUNDANT PLANTS LEA-RELATED"/>
    <property type="match status" value="1"/>
</dbReference>
<keyword evidence="8" id="KW-1185">Reference proteome</keyword>
<keyword evidence="2 5" id="KW-0812">Transmembrane</keyword>
<reference evidence="7 8" key="1">
    <citation type="journal article" date="2018" name="Evol. Lett.">
        <title>Horizontal gene cluster transfer increased hallucinogenic mushroom diversity.</title>
        <authorList>
            <person name="Reynolds H.T."/>
            <person name="Vijayakumar V."/>
            <person name="Gluck-Thaler E."/>
            <person name="Korotkin H.B."/>
            <person name="Matheny P.B."/>
            <person name="Slot J.C."/>
        </authorList>
    </citation>
    <scope>NUCLEOTIDE SEQUENCE [LARGE SCALE GENOMIC DNA]</scope>
    <source>
        <strain evidence="7 8">2631</strain>
    </source>
</reference>
<dbReference type="InterPro" id="IPR053009">
    <property type="entry name" value="Xanthocillin_Biosynth-Assoc"/>
</dbReference>
<organism evidence="7 8">
    <name type="scientific">Psilocybe cyanescens</name>
    <dbReference type="NCBI Taxonomy" id="93625"/>
    <lineage>
        <taxon>Eukaryota</taxon>
        <taxon>Fungi</taxon>
        <taxon>Dikarya</taxon>
        <taxon>Basidiomycota</taxon>
        <taxon>Agaricomycotina</taxon>
        <taxon>Agaricomycetes</taxon>
        <taxon>Agaricomycetidae</taxon>
        <taxon>Agaricales</taxon>
        <taxon>Agaricineae</taxon>
        <taxon>Strophariaceae</taxon>
        <taxon>Psilocybe</taxon>
    </lineage>
</organism>
<evidence type="ECO:0000256" key="4">
    <source>
        <dbReference type="ARBA" id="ARBA00023136"/>
    </source>
</evidence>
<dbReference type="Pfam" id="PF13664">
    <property type="entry name" value="DUF4149"/>
    <property type="match status" value="1"/>
</dbReference>
<evidence type="ECO:0000256" key="1">
    <source>
        <dbReference type="ARBA" id="ARBA00004370"/>
    </source>
</evidence>
<dbReference type="PANTHER" id="PTHR23241:SF102">
    <property type="entry name" value="LD23009P"/>
    <property type="match status" value="1"/>
</dbReference>
<feature type="transmembrane region" description="Helical" evidence="5">
    <location>
        <begin position="93"/>
        <end position="113"/>
    </location>
</feature>
<name>A0A409XPT2_PSICY</name>